<dbReference type="Gene3D" id="3.90.245.10">
    <property type="entry name" value="Ribonucleoside hydrolase-like"/>
    <property type="match status" value="1"/>
</dbReference>
<evidence type="ECO:0000256" key="2">
    <source>
        <dbReference type="SAM" id="SignalP"/>
    </source>
</evidence>
<keyword evidence="4" id="KW-0378">Hydrolase</keyword>
<proteinExistence type="inferred from homology"/>
<reference evidence="4" key="1">
    <citation type="submission" date="2023-06" db="EMBL/GenBank/DDBJ databases">
        <title>Genome-scale phylogeny and comparative genomics of the fungal order Sordariales.</title>
        <authorList>
            <consortium name="Lawrence Berkeley National Laboratory"/>
            <person name="Hensen N."/>
            <person name="Bonometti L."/>
            <person name="Westerberg I."/>
            <person name="Brannstrom I.O."/>
            <person name="Guillou S."/>
            <person name="Cros-Aarteil S."/>
            <person name="Calhoun S."/>
            <person name="Haridas S."/>
            <person name="Kuo A."/>
            <person name="Mondo S."/>
            <person name="Pangilinan J."/>
            <person name="Riley R."/>
            <person name="Labutti K."/>
            <person name="Andreopoulos B."/>
            <person name="Lipzen A."/>
            <person name="Chen C."/>
            <person name="Yanf M."/>
            <person name="Daum C."/>
            <person name="Ng V."/>
            <person name="Clum A."/>
            <person name="Steindorff A."/>
            <person name="Ohm R."/>
            <person name="Martin F."/>
            <person name="Silar P."/>
            <person name="Natvig D."/>
            <person name="Lalanne C."/>
            <person name="Gautier V."/>
            <person name="Ament-Velasquez S.L."/>
            <person name="Kruys A."/>
            <person name="Hutchinson M.I."/>
            <person name="Powell A.J."/>
            <person name="Barry K."/>
            <person name="Miller A.N."/>
            <person name="Grigoriev I.V."/>
            <person name="Debuchy R."/>
            <person name="Gladieux P."/>
            <person name="Thoren M.H."/>
            <person name="Johannesson H."/>
        </authorList>
    </citation>
    <scope>NUCLEOTIDE SEQUENCE</scope>
    <source>
        <strain evidence="4">SMH4607-1</strain>
    </source>
</reference>
<organism evidence="4 5">
    <name type="scientific">Lasiosphaeris hirsuta</name>
    <dbReference type="NCBI Taxonomy" id="260670"/>
    <lineage>
        <taxon>Eukaryota</taxon>
        <taxon>Fungi</taxon>
        <taxon>Dikarya</taxon>
        <taxon>Ascomycota</taxon>
        <taxon>Pezizomycotina</taxon>
        <taxon>Sordariomycetes</taxon>
        <taxon>Sordariomycetidae</taxon>
        <taxon>Sordariales</taxon>
        <taxon>Lasiosphaeriaceae</taxon>
        <taxon>Lasiosphaeris</taxon>
    </lineage>
</organism>
<evidence type="ECO:0000259" key="3">
    <source>
        <dbReference type="Pfam" id="PF01156"/>
    </source>
</evidence>
<comment type="caution">
    <text evidence="4">The sequence shown here is derived from an EMBL/GenBank/DDBJ whole genome shotgun (WGS) entry which is preliminary data.</text>
</comment>
<dbReference type="GO" id="GO:0016799">
    <property type="term" value="F:hydrolase activity, hydrolyzing N-glycosyl compounds"/>
    <property type="evidence" value="ECO:0007669"/>
    <property type="project" value="InterPro"/>
</dbReference>
<gene>
    <name evidence="4" type="ORF">B0H67DRAFT_602450</name>
</gene>
<evidence type="ECO:0000313" key="5">
    <source>
        <dbReference type="Proteomes" id="UP001172102"/>
    </source>
</evidence>
<keyword evidence="2" id="KW-0732">Signal</keyword>
<sequence>MKPLLATLLPLLTHALQNLIIDTDLFSDVDDAGALLLACTTPDISLLAVNVNYPSSYSALAASAILAHYGQATTPVGATRPLTDEAFFDGWTFALGEYASKGAWDAVGLYRRALAGSRDGVVVVSIGFLDNLSGLLNSTADEHSPLSGPELIAAKVSELVVMGGAYPAGYEYNFWGGNASLAAHVVNSWEGRIVFAGYELGVDVMTGARLMAEGPPGDPVRAAYTYYTYNTSRPSWDLLTVLYAMHGLGDVFEYGNPGGYNRVAANGSNVWVDDDSVRNQHWLRLKVSEEEAAAELERRLLEGAWSAVRKTASRDNQTPDL</sequence>
<evidence type="ECO:0000256" key="1">
    <source>
        <dbReference type="ARBA" id="ARBA00009176"/>
    </source>
</evidence>
<comment type="similarity">
    <text evidence="1">Belongs to the IUNH family.</text>
</comment>
<dbReference type="PANTHER" id="PTHR43264">
    <property type="match status" value="1"/>
</dbReference>
<name>A0AA40DQE7_9PEZI</name>
<feature type="signal peptide" evidence="2">
    <location>
        <begin position="1"/>
        <end position="15"/>
    </location>
</feature>
<dbReference type="PANTHER" id="PTHR43264:SF1">
    <property type="entry name" value="INOSINE_URIDINE-PREFERRING NUCLEOSIDE HYDROLASE DOMAIN-CONTAINING PROTEIN"/>
    <property type="match status" value="1"/>
</dbReference>
<keyword evidence="5" id="KW-1185">Reference proteome</keyword>
<dbReference type="EMBL" id="JAUKUA010000005">
    <property type="protein sequence ID" value="KAK0711710.1"/>
    <property type="molecule type" value="Genomic_DNA"/>
</dbReference>
<dbReference type="InterPro" id="IPR001910">
    <property type="entry name" value="Inosine/uridine_hydrolase_dom"/>
</dbReference>
<feature type="chain" id="PRO_5041462860" evidence="2">
    <location>
        <begin position="16"/>
        <end position="321"/>
    </location>
</feature>
<evidence type="ECO:0000313" key="4">
    <source>
        <dbReference type="EMBL" id="KAK0711710.1"/>
    </source>
</evidence>
<dbReference type="Proteomes" id="UP001172102">
    <property type="component" value="Unassembled WGS sequence"/>
</dbReference>
<dbReference type="InterPro" id="IPR036452">
    <property type="entry name" value="Ribo_hydro-like"/>
</dbReference>
<protein>
    <submittedName>
        <fullName evidence="4">Inosine/uridine-preferring nucleoside hydrolase</fullName>
    </submittedName>
</protein>
<accession>A0AA40DQE7</accession>
<dbReference type="Pfam" id="PF01156">
    <property type="entry name" value="IU_nuc_hydro"/>
    <property type="match status" value="1"/>
</dbReference>
<dbReference type="AlphaFoldDB" id="A0AA40DQE7"/>
<dbReference type="SUPFAM" id="SSF53590">
    <property type="entry name" value="Nucleoside hydrolase"/>
    <property type="match status" value="1"/>
</dbReference>
<feature type="domain" description="Inosine/uridine-preferring nucleoside hydrolase" evidence="3">
    <location>
        <begin position="19"/>
        <end position="246"/>
    </location>
</feature>